<proteinExistence type="predicted"/>
<dbReference type="PRINTS" id="PR00598">
    <property type="entry name" value="HTHMARR"/>
</dbReference>
<dbReference type="EMBL" id="WERX01000005">
    <property type="protein sequence ID" value="MDV7693785.1"/>
    <property type="molecule type" value="Genomic_DNA"/>
</dbReference>
<keyword evidence="1" id="KW-0805">Transcription regulation</keyword>
<dbReference type="PANTHER" id="PTHR42756:SF1">
    <property type="entry name" value="TRANSCRIPTIONAL REPRESSOR OF EMRAB OPERON"/>
    <property type="match status" value="1"/>
</dbReference>
<dbReference type="CDD" id="cd00090">
    <property type="entry name" value="HTH_ARSR"/>
    <property type="match status" value="1"/>
</dbReference>
<keyword evidence="7" id="KW-1185">Reference proteome</keyword>
<dbReference type="InterPro" id="IPR036388">
    <property type="entry name" value="WH-like_DNA-bd_sf"/>
</dbReference>
<evidence type="ECO:0000313" key="7">
    <source>
        <dbReference type="Proteomes" id="UP000077280"/>
    </source>
</evidence>
<keyword evidence="2" id="KW-0238">DNA-binding</keyword>
<comment type="caution">
    <text evidence="5">The sequence shown here is derived from an EMBL/GenBank/DDBJ whole genome shotgun (WGS) entry which is preliminary data.</text>
</comment>
<dbReference type="PANTHER" id="PTHR42756">
    <property type="entry name" value="TRANSCRIPTIONAL REGULATOR, MARR"/>
    <property type="match status" value="1"/>
</dbReference>
<evidence type="ECO:0000313" key="6">
    <source>
        <dbReference type="EMBL" id="OAD64510.1"/>
    </source>
</evidence>
<sequence length="184" mass="21465">MKKNTQELLNLFGHLFQQKVFVAAAIRSTQEENNPQFNQRGQQRVMRLLLEKDQLTNSQIVEELDIRPSSASVLVSKLEESGMVKKAESPDDKRVTFISLTDEGRESIIKSRQLKNDFFDSLFESLSDNDQQQLSDSLKKLVSDLKSKEPKWEERRNDFLNTRRSFKGMGHPRFPHGFDFYNHD</sequence>
<gene>
    <name evidence="6" type="ORF">A7K95_04690</name>
    <name evidence="5" type="ORF">GA842_02595</name>
</gene>
<dbReference type="EMBL" id="LXND01000032">
    <property type="protein sequence ID" value="OAD64510.1"/>
    <property type="molecule type" value="Genomic_DNA"/>
</dbReference>
<dbReference type="PROSITE" id="PS50995">
    <property type="entry name" value="HTH_MARR_2"/>
    <property type="match status" value="1"/>
</dbReference>
<dbReference type="GO" id="GO:0003677">
    <property type="term" value="F:DNA binding"/>
    <property type="evidence" value="ECO:0007669"/>
    <property type="project" value="UniProtKB-KW"/>
</dbReference>
<evidence type="ECO:0000313" key="5">
    <source>
        <dbReference type="EMBL" id="MDV7693785.1"/>
    </source>
</evidence>
<protein>
    <submittedName>
        <fullName evidence="5">MarR family transcriptional regulator</fullName>
    </submittedName>
</protein>
<dbReference type="RefSeq" id="WP_068805592.1">
    <property type="nucleotide sequence ID" value="NZ_CP158977.1"/>
</dbReference>
<dbReference type="Proteomes" id="UP001275867">
    <property type="component" value="Unassembled WGS sequence"/>
</dbReference>
<evidence type="ECO:0000256" key="3">
    <source>
        <dbReference type="ARBA" id="ARBA00023163"/>
    </source>
</evidence>
<evidence type="ECO:0000256" key="2">
    <source>
        <dbReference type="ARBA" id="ARBA00023125"/>
    </source>
</evidence>
<keyword evidence="3" id="KW-0804">Transcription</keyword>
<dbReference type="GeneID" id="93382978"/>
<dbReference type="GO" id="GO:0003700">
    <property type="term" value="F:DNA-binding transcription factor activity"/>
    <property type="evidence" value="ECO:0007669"/>
    <property type="project" value="InterPro"/>
</dbReference>
<feature type="domain" description="HTH marR-type" evidence="4">
    <location>
        <begin position="5"/>
        <end position="143"/>
    </location>
</feature>
<reference evidence="5" key="2">
    <citation type="submission" date="2019-10" db="EMBL/GenBank/DDBJ databases">
        <title>Malate fermentation in French cider.</title>
        <authorList>
            <person name="Cousin F.J."/>
            <person name="Medina Fernandez S."/>
            <person name="Misery B."/>
            <person name="Laplace J.-M."/>
            <person name="Cretenet M."/>
        </authorList>
    </citation>
    <scope>NUCLEOTIDE SEQUENCE</scope>
    <source>
        <strain evidence="5">UCMA15901</strain>
    </source>
</reference>
<evidence type="ECO:0000313" key="8">
    <source>
        <dbReference type="Proteomes" id="UP001275867"/>
    </source>
</evidence>
<dbReference type="Pfam" id="PF01047">
    <property type="entry name" value="MarR"/>
    <property type="match status" value="1"/>
</dbReference>
<evidence type="ECO:0000259" key="4">
    <source>
        <dbReference type="PROSITE" id="PS50995"/>
    </source>
</evidence>
<evidence type="ECO:0000256" key="1">
    <source>
        <dbReference type="ARBA" id="ARBA00023015"/>
    </source>
</evidence>
<accession>A0AAP5WFI2</accession>
<dbReference type="Gene3D" id="1.10.10.10">
    <property type="entry name" value="Winged helix-like DNA-binding domain superfamily/Winged helix DNA-binding domain"/>
    <property type="match status" value="1"/>
</dbReference>
<dbReference type="SMART" id="SM00347">
    <property type="entry name" value="HTH_MARR"/>
    <property type="match status" value="1"/>
</dbReference>
<dbReference type="InterPro" id="IPR011991">
    <property type="entry name" value="ArsR-like_HTH"/>
</dbReference>
<dbReference type="InterPro" id="IPR036390">
    <property type="entry name" value="WH_DNA-bd_sf"/>
</dbReference>
<dbReference type="InterPro" id="IPR000835">
    <property type="entry name" value="HTH_MarR-typ"/>
</dbReference>
<organism evidence="5 8">
    <name type="scientific">Pediococcus parvulus</name>
    <dbReference type="NCBI Taxonomy" id="54062"/>
    <lineage>
        <taxon>Bacteria</taxon>
        <taxon>Bacillati</taxon>
        <taxon>Bacillota</taxon>
        <taxon>Bacilli</taxon>
        <taxon>Lactobacillales</taxon>
        <taxon>Lactobacillaceae</taxon>
        <taxon>Pediococcus</taxon>
    </lineage>
</organism>
<dbReference type="AlphaFoldDB" id="A0AAP5WFI2"/>
<dbReference type="Proteomes" id="UP000077280">
    <property type="component" value="Unassembled WGS sequence"/>
</dbReference>
<name>A0AAP5WFI2_9LACO</name>
<dbReference type="SUPFAM" id="SSF46785">
    <property type="entry name" value="Winged helix' DNA-binding domain"/>
    <property type="match status" value="1"/>
</dbReference>
<reference evidence="6 7" key="1">
    <citation type="submission" date="2016-05" db="EMBL/GenBank/DDBJ databases">
        <title>Draft genome sequence of Pediococcus parvulus 2.6, a probiotic beta-glucan producer strain.</title>
        <authorList>
            <person name="Mohedano M.L."/>
            <person name="Perez-Ramos A."/>
            <person name="Duenas M.T."/>
            <person name="Lamontanara A."/>
            <person name="Orru L."/>
            <person name="Spano G."/>
            <person name="Capozzi V."/>
            <person name="Lopez P."/>
        </authorList>
    </citation>
    <scope>NUCLEOTIDE SEQUENCE [LARGE SCALE GENOMIC DNA]</scope>
    <source>
        <strain evidence="6 7">2.6</strain>
    </source>
</reference>